<keyword evidence="2" id="KW-0677">Repeat</keyword>
<dbReference type="EMBL" id="CP031222">
    <property type="protein sequence ID" value="AXI02927.1"/>
    <property type="molecule type" value="Genomic_DNA"/>
</dbReference>
<dbReference type="Pfam" id="PF03471">
    <property type="entry name" value="CorC_HlyC"/>
    <property type="match status" value="1"/>
</dbReference>
<feature type="domain" description="CBS" evidence="7">
    <location>
        <begin position="129"/>
        <end position="189"/>
    </location>
</feature>
<dbReference type="InterPro" id="IPR036318">
    <property type="entry name" value="FAD-bd_PCMH-like_sf"/>
</dbReference>
<dbReference type="PANTHER" id="PTHR22777:SF27">
    <property type="entry name" value="MAGNESIUM AND COBALT EFFLUX PROTEIN CORC"/>
    <property type="match status" value="1"/>
</dbReference>
<dbReference type="CDD" id="cd04590">
    <property type="entry name" value="CBS_pair_CorC_HlyC_assoc"/>
    <property type="match status" value="1"/>
</dbReference>
<dbReference type="AlphaFoldDB" id="A0A345P6L8"/>
<organism evidence="8 9">
    <name type="scientific">Aquirhabdus parva</name>
    <dbReference type="NCBI Taxonomy" id="2283318"/>
    <lineage>
        <taxon>Bacteria</taxon>
        <taxon>Pseudomonadati</taxon>
        <taxon>Pseudomonadota</taxon>
        <taxon>Gammaproteobacteria</taxon>
        <taxon>Moraxellales</taxon>
        <taxon>Moraxellaceae</taxon>
        <taxon>Aquirhabdus</taxon>
    </lineage>
</organism>
<dbReference type="SUPFAM" id="SSF54631">
    <property type="entry name" value="CBS-domain pair"/>
    <property type="match status" value="1"/>
</dbReference>
<dbReference type="SMART" id="SM01091">
    <property type="entry name" value="CorC_HlyC"/>
    <property type="match status" value="1"/>
</dbReference>
<dbReference type="InterPro" id="IPR000644">
    <property type="entry name" value="CBS_dom"/>
</dbReference>
<evidence type="ECO:0000313" key="9">
    <source>
        <dbReference type="Proteomes" id="UP000253940"/>
    </source>
</evidence>
<evidence type="ECO:0000256" key="1">
    <source>
        <dbReference type="ARBA" id="ARBA00006337"/>
    </source>
</evidence>
<protein>
    <recommendedName>
        <fullName evidence="5">Magnesium and cobalt efflux protein CorC</fullName>
    </recommendedName>
</protein>
<dbReference type="Proteomes" id="UP000253940">
    <property type="component" value="Chromosome"/>
</dbReference>
<dbReference type="OrthoDB" id="9798188at2"/>
<dbReference type="Pfam" id="PF00571">
    <property type="entry name" value="CBS"/>
    <property type="match status" value="2"/>
</dbReference>
<accession>A0A345P6L8</accession>
<keyword evidence="9" id="KW-1185">Reference proteome</keyword>
<dbReference type="InterPro" id="IPR005170">
    <property type="entry name" value="Transptr-assoc_dom"/>
</dbReference>
<gene>
    <name evidence="8" type="ORF">HYN46_08800</name>
</gene>
<dbReference type="RefSeq" id="WP_114899037.1">
    <property type="nucleotide sequence ID" value="NZ_CP031222.1"/>
</dbReference>
<dbReference type="PANTHER" id="PTHR22777">
    <property type="entry name" value="HEMOLYSIN-RELATED"/>
    <property type="match status" value="1"/>
</dbReference>
<keyword evidence="3 6" id="KW-0129">CBS domain</keyword>
<comment type="function">
    <text evidence="4">Plays a role in the transport of magnesium and cobalt ions.</text>
</comment>
<evidence type="ECO:0000256" key="6">
    <source>
        <dbReference type="PROSITE-ProRule" id="PRU00703"/>
    </source>
</evidence>
<sequence length="284" mass="31521">MSGESGSAWTVRGLKRWLSATPETRDDLVRLLEDSRRFLEPDTVDMLTGVLGLPKTPVREVMTPRPSVVGLFEDDELMEILPVLIESAHSRFPVFSRDGRDTVVGVLLAKDLLRFIQPDNNVSFDLHTLLRQPVFVPESARSDQLLGMLKHTQTHMAVVVDEYGATAGLITLEDLLEEIVGEIEDEHDEIDPLADCIIPDPDVKEAWLVQALTPIDHFNEELNAELEGEGVDTIGGLLLEKTGLVSELTGETVEIADWEFTVLAADLRSLTLLRARRAPALIIE</sequence>
<comment type="similarity">
    <text evidence="1">Belongs to the UPF0053 family.</text>
</comment>
<dbReference type="KEGG" id="mbah:HYN46_08800"/>
<evidence type="ECO:0000259" key="7">
    <source>
        <dbReference type="PROSITE" id="PS51371"/>
    </source>
</evidence>
<evidence type="ECO:0000256" key="4">
    <source>
        <dbReference type="ARBA" id="ARBA00037273"/>
    </source>
</evidence>
<dbReference type="InterPro" id="IPR044751">
    <property type="entry name" value="Ion_transp-like_CBS"/>
</dbReference>
<evidence type="ECO:0000313" key="8">
    <source>
        <dbReference type="EMBL" id="AXI02927.1"/>
    </source>
</evidence>
<feature type="domain" description="CBS" evidence="7">
    <location>
        <begin position="62"/>
        <end position="126"/>
    </location>
</feature>
<evidence type="ECO:0000256" key="5">
    <source>
        <dbReference type="ARBA" id="ARBA00040729"/>
    </source>
</evidence>
<dbReference type="GO" id="GO:0050660">
    <property type="term" value="F:flavin adenine dinucleotide binding"/>
    <property type="evidence" value="ECO:0007669"/>
    <property type="project" value="InterPro"/>
</dbReference>
<dbReference type="InterPro" id="IPR016169">
    <property type="entry name" value="FAD-bd_PCMH_sub2"/>
</dbReference>
<dbReference type="InterPro" id="IPR046342">
    <property type="entry name" value="CBS_dom_sf"/>
</dbReference>
<dbReference type="Gene3D" id="3.30.465.10">
    <property type="match status" value="1"/>
</dbReference>
<dbReference type="Gene3D" id="3.10.580.10">
    <property type="entry name" value="CBS-domain"/>
    <property type="match status" value="1"/>
</dbReference>
<evidence type="ECO:0000256" key="2">
    <source>
        <dbReference type="ARBA" id="ARBA00022737"/>
    </source>
</evidence>
<evidence type="ECO:0000256" key="3">
    <source>
        <dbReference type="ARBA" id="ARBA00023122"/>
    </source>
</evidence>
<reference evidence="8 9" key="1">
    <citation type="submission" date="2018-07" db="EMBL/GenBank/DDBJ databases">
        <title>Genome sequencing of Moraxellaceae gen. HYN0046.</title>
        <authorList>
            <person name="Kim M."/>
            <person name="Yi H."/>
        </authorList>
    </citation>
    <scope>NUCLEOTIDE SEQUENCE [LARGE SCALE GENOMIC DNA]</scope>
    <source>
        <strain evidence="8 9">HYN0046</strain>
    </source>
</reference>
<dbReference type="SUPFAM" id="SSF56176">
    <property type="entry name" value="FAD-binding/transporter-associated domain-like"/>
    <property type="match status" value="1"/>
</dbReference>
<name>A0A345P6L8_9GAMM</name>
<proteinExistence type="inferred from homology"/>
<dbReference type="GO" id="GO:0005886">
    <property type="term" value="C:plasma membrane"/>
    <property type="evidence" value="ECO:0007669"/>
    <property type="project" value="TreeGrafter"/>
</dbReference>
<dbReference type="FunFam" id="3.10.580.10:FF:000002">
    <property type="entry name" value="Magnesium/cobalt efflux protein CorC"/>
    <property type="match status" value="1"/>
</dbReference>
<dbReference type="PROSITE" id="PS51371">
    <property type="entry name" value="CBS"/>
    <property type="match status" value="2"/>
</dbReference>